<dbReference type="AlphaFoldDB" id="A0A4U0X244"/>
<evidence type="ECO:0000313" key="3">
    <source>
        <dbReference type="Proteomes" id="UP000309340"/>
    </source>
</evidence>
<proteinExistence type="predicted"/>
<keyword evidence="3" id="KW-1185">Reference proteome</keyword>
<feature type="region of interest" description="Disordered" evidence="1">
    <location>
        <begin position="241"/>
        <end position="309"/>
    </location>
</feature>
<reference evidence="2 3" key="1">
    <citation type="submission" date="2017-03" db="EMBL/GenBank/DDBJ databases">
        <title>Genomes of endolithic fungi from Antarctica.</title>
        <authorList>
            <person name="Coleine C."/>
            <person name="Masonjones S."/>
            <person name="Stajich J.E."/>
        </authorList>
    </citation>
    <scope>NUCLEOTIDE SEQUENCE [LARGE SCALE GENOMIC DNA]</scope>
    <source>
        <strain evidence="2 3">CCFEE 5184</strain>
    </source>
</reference>
<name>A0A4U0X244_9PEZI</name>
<accession>A0A4U0X244</accession>
<feature type="region of interest" description="Disordered" evidence="1">
    <location>
        <begin position="134"/>
        <end position="199"/>
    </location>
</feature>
<protein>
    <submittedName>
        <fullName evidence="2">Uncharacterized protein</fullName>
    </submittedName>
</protein>
<sequence length="616" mass="64892">MASDLGSAIDDSFSPNFFPVSVTPSLGTSTYNGPRSGHWSVSSSVGSAIDDRCLTVWGALSGPGATGSPGATAVNPINASLLKRIGRAAVETKAAAEVEVGGQSVSEADNEQQASVRNEVKKVKETTPKGFYVPKAKDAPVVKTQKQDKTSKGAKAAATKAQPASRRKSEKPRGPSPQPSVKSNDAPHAAPRADNKQPRVIRITGKPGQEAFVQLPKLPHISRAPTEVSDAVPEKTVKWANKPQKFSKTKPEPTARSKDRAAKVAAEVMMSGALPAPKKQQTPKQMSSVHSTPPGSDTQSSRDSAVGFGGLEAASNAPSGAMSTKSLQEAVRNITQNSEKSGTPSQFDFKAVGEGWVQAAAPVNGSKPAWMTARAHSDTYDFAAGAYRGSEESSASASPAFVAQSRTISSGYDHPFNGSGFAFEEPRQDPTVFAGKGWISPHPLSRAPSPVASPPQSRISLPFNTQHGREMSYDEWKAVQEGHGESKRFAHAESVVSSRVLAVAEGIVQGSSGKGSGRVSVAGSQAYPKVTMASEHGRRRRWGFPASTRPASVAGGWDALPGFGGLDGTYGDGGGAYRKRLEEIVSRPQRGPPANVQGAHLTMPWDGEESRRRLDW</sequence>
<evidence type="ECO:0000256" key="1">
    <source>
        <dbReference type="SAM" id="MobiDB-lite"/>
    </source>
</evidence>
<feature type="compositionally biased region" description="Basic and acidic residues" evidence="1">
    <location>
        <begin position="249"/>
        <end position="262"/>
    </location>
</feature>
<feature type="compositionally biased region" description="Basic and acidic residues" evidence="1">
    <location>
        <begin position="135"/>
        <end position="151"/>
    </location>
</feature>
<feature type="compositionally biased region" description="Polar residues" evidence="1">
    <location>
        <begin position="279"/>
        <end position="303"/>
    </location>
</feature>
<dbReference type="OrthoDB" id="3899138at2759"/>
<gene>
    <name evidence="2" type="ORF">B0A55_07860</name>
</gene>
<dbReference type="Proteomes" id="UP000309340">
    <property type="component" value="Unassembled WGS sequence"/>
</dbReference>
<feature type="region of interest" description="Disordered" evidence="1">
    <location>
        <begin position="98"/>
        <end position="122"/>
    </location>
</feature>
<dbReference type="EMBL" id="NAJQ01000437">
    <property type="protein sequence ID" value="TKA69697.1"/>
    <property type="molecule type" value="Genomic_DNA"/>
</dbReference>
<organism evidence="2 3">
    <name type="scientific">Friedmanniomyces simplex</name>
    <dbReference type="NCBI Taxonomy" id="329884"/>
    <lineage>
        <taxon>Eukaryota</taxon>
        <taxon>Fungi</taxon>
        <taxon>Dikarya</taxon>
        <taxon>Ascomycota</taxon>
        <taxon>Pezizomycotina</taxon>
        <taxon>Dothideomycetes</taxon>
        <taxon>Dothideomycetidae</taxon>
        <taxon>Mycosphaerellales</taxon>
        <taxon>Teratosphaeriaceae</taxon>
        <taxon>Friedmanniomyces</taxon>
    </lineage>
</organism>
<feature type="compositionally biased region" description="Polar residues" evidence="1">
    <location>
        <begin position="103"/>
        <end position="116"/>
    </location>
</feature>
<evidence type="ECO:0000313" key="2">
    <source>
        <dbReference type="EMBL" id="TKA69697.1"/>
    </source>
</evidence>
<feature type="region of interest" description="Disordered" evidence="1">
    <location>
        <begin position="586"/>
        <end position="616"/>
    </location>
</feature>
<comment type="caution">
    <text evidence="2">The sequence shown here is derived from an EMBL/GenBank/DDBJ whole genome shotgun (WGS) entry which is preliminary data.</text>
</comment>